<dbReference type="Proteomes" id="UP000184462">
    <property type="component" value="Unassembled WGS sequence"/>
</dbReference>
<dbReference type="PANTHER" id="PTHR30636">
    <property type="entry name" value="UPF0701 PROTEIN YICC"/>
    <property type="match status" value="1"/>
</dbReference>
<dbReference type="PANTHER" id="PTHR30636:SF3">
    <property type="entry name" value="UPF0701 PROTEIN YICC"/>
    <property type="match status" value="1"/>
</dbReference>
<feature type="domain" description="Endoribonuclease YicC-like N-terminal" evidence="6">
    <location>
        <begin position="2"/>
        <end position="155"/>
    </location>
</feature>
<evidence type="ECO:0000313" key="8">
    <source>
        <dbReference type="EMBL" id="SHE69215.1"/>
    </source>
</evidence>
<evidence type="ECO:0000259" key="6">
    <source>
        <dbReference type="Pfam" id="PF03755"/>
    </source>
</evidence>
<dbReference type="InterPro" id="IPR005229">
    <property type="entry name" value="YicC/YloC-like"/>
</dbReference>
<feature type="domain" description="Endoribonuclease YicC-like C-terminal" evidence="7">
    <location>
        <begin position="173"/>
        <end position="288"/>
    </location>
</feature>
<dbReference type="GO" id="GO:0004521">
    <property type="term" value="F:RNA endonuclease activity"/>
    <property type="evidence" value="ECO:0007669"/>
    <property type="project" value="InterPro"/>
</dbReference>
<reference evidence="8 9" key="1">
    <citation type="submission" date="2016-11" db="EMBL/GenBank/DDBJ databases">
        <authorList>
            <person name="Jaros S."/>
            <person name="Januszkiewicz K."/>
            <person name="Wedrychowicz H."/>
        </authorList>
    </citation>
    <scope>NUCLEOTIDE SEQUENCE [LARGE SCALE GENOMIC DNA]</scope>
    <source>
        <strain evidence="8 9">DSM 25661</strain>
    </source>
</reference>
<evidence type="ECO:0000313" key="9">
    <source>
        <dbReference type="Proteomes" id="UP000184462"/>
    </source>
</evidence>
<evidence type="ECO:0000256" key="5">
    <source>
        <dbReference type="ARBA" id="ARBA00035648"/>
    </source>
</evidence>
<evidence type="ECO:0000256" key="2">
    <source>
        <dbReference type="ARBA" id="ARBA00022722"/>
    </source>
</evidence>
<dbReference type="RefSeq" id="WP_073192801.1">
    <property type="nucleotide sequence ID" value="NZ_FQTW01000004.1"/>
</dbReference>
<protein>
    <submittedName>
        <fullName evidence="8">TIGR00255 family protein</fullName>
    </submittedName>
</protein>
<dbReference type="OrthoDB" id="9771229at2"/>
<evidence type="ECO:0000256" key="1">
    <source>
        <dbReference type="ARBA" id="ARBA00001968"/>
    </source>
</evidence>
<keyword evidence="2" id="KW-0540">Nuclease</keyword>
<dbReference type="Pfam" id="PF03755">
    <property type="entry name" value="YicC-like_N"/>
    <property type="match status" value="1"/>
</dbReference>
<name>A0A1M4VJZ5_9FLAO</name>
<proteinExistence type="inferred from homology"/>
<evidence type="ECO:0000256" key="4">
    <source>
        <dbReference type="ARBA" id="ARBA00022801"/>
    </source>
</evidence>
<sequence length="289" mass="33361">MIQSMTGYGKSLTELSHKTIRVELKSLNSKNLDVNLRMSSQYRELEMPLRNLISEHLYRGKVDVSLHVESKTGETSTEINTKAVQAYVQQLKSISTEGDELNFKDLLPIAINLPEALVNEKKELDPAEAEAVKETFKSAIEQLILHRNDEGKALEQDFNLRISNLKSLITEVKAIDPERIDKVRERLHKAVTDLKVDVDQNRFEQELMYYLEKYDITEEKTRLDNHLDYFFKTMNTAESNGKKLNFICQEIGREINTIGSKSNFAPMQKLVVKMKDELEKIKEQLLNVL</sequence>
<dbReference type="Pfam" id="PF08340">
    <property type="entry name" value="YicC-like_C"/>
    <property type="match status" value="1"/>
</dbReference>
<keyword evidence="3" id="KW-0255">Endonuclease</keyword>
<dbReference type="STRING" id="1155689.SAMN05444278_10494"/>
<comment type="similarity">
    <text evidence="5">Belongs to the YicC/YloC family.</text>
</comment>
<evidence type="ECO:0000259" key="7">
    <source>
        <dbReference type="Pfam" id="PF08340"/>
    </source>
</evidence>
<dbReference type="InterPro" id="IPR013527">
    <property type="entry name" value="YicC-like_N"/>
</dbReference>
<keyword evidence="9" id="KW-1185">Reference proteome</keyword>
<accession>A0A1M4VJZ5</accession>
<comment type="cofactor">
    <cofactor evidence="1">
        <name>a divalent metal cation</name>
        <dbReference type="ChEBI" id="CHEBI:60240"/>
    </cofactor>
</comment>
<evidence type="ECO:0000256" key="3">
    <source>
        <dbReference type="ARBA" id="ARBA00022759"/>
    </source>
</evidence>
<gene>
    <name evidence="8" type="ORF">SAMN05444278_10494</name>
</gene>
<dbReference type="EMBL" id="FQTW01000004">
    <property type="protein sequence ID" value="SHE69215.1"/>
    <property type="molecule type" value="Genomic_DNA"/>
</dbReference>
<organism evidence="8 9">
    <name type="scientific">Psychroflexus salarius</name>
    <dbReference type="NCBI Taxonomy" id="1155689"/>
    <lineage>
        <taxon>Bacteria</taxon>
        <taxon>Pseudomonadati</taxon>
        <taxon>Bacteroidota</taxon>
        <taxon>Flavobacteriia</taxon>
        <taxon>Flavobacteriales</taxon>
        <taxon>Flavobacteriaceae</taxon>
        <taxon>Psychroflexus</taxon>
    </lineage>
</organism>
<keyword evidence="4" id="KW-0378">Hydrolase</keyword>
<dbReference type="AlphaFoldDB" id="A0A1M4VJZ5"/>
<dbReference type="InterPro" id="IPR013551">
    <property type="entry name" value="YicC-like_C"/>
</dbReference>
<dbReference type="GO" id="GO:0016787">
    <property type="term" value="F:hydrolase activity"/>
    <property type="evidence" value="ECO:0007669"/>
    <property type="project" value="UniProtKB-KW"/>
</dbReference>
<dbReference type="NCBIfam" id="TIGR00255">
    <property type="entry name" value="YicC/YloC family endoribonuclease"/>
    <property type="match status" value="1"/>
</dbReference>